<proteinExistence type="predicted"/>
<evidence type="ECO:0000256" key="2">
    <source>
        <dbReference type="ARBA" id="ARBA00022723"/>
    </source>
</evidence>
<evidence type="ECO:0000256" key="5">
    <source>
        <dbReference type="ARBA" id="ARBA00022859"/>
    </source>
</evidence>
<feature type="domain" description="B box-type" evidence="9">
    <location>
        <begin position="148"/>
        <end position="188"/>
    </location>
</feature>
<sequence>MASSSSLLSEDQFLCSVCLDVFTDPVTTPCGHNFCMTCLKELWDSSKDCQCPSCKEQFQGRPELHVNSFISRLAAEFRRTVQLKGNRTEDEDFNVRSNVFCGFCTEKKLKAVKSCLDCGTSYCETHLESHQRIPTFKKHKLMDPVENLEDYICQKHERPLELFCRDDQICVCQFCIEGDHKTHNTVPLEEESEERKAQLGKTQTEVQQMIQDKLKKIEGIRHSVELSKKNTEREIRDGAEVLTALVRFIERRQPELTELMKEKQKAAERQAEGLIKELEQEITELKRRDTELEQLSHSEDHLHLLQVYPTLCSLPYMKLSTDISTPGHLRGDTLRQTLLLLEKTLNKTLAESGDDNTACNVIFFFPTELKRIKQYAVNVTLDPDTVYPDLILSDDGKQVRDGDTQQNLPDNPERFDKSICVLGKEGFSSGRFYYEVGVRGKTEWDIGVVRESINRKGEITLSPEDGYWTIILRNGDEFESCDTSPVPLSLRQKPQKVGVFVDYEEGLVSFYDVEARSHIYSFTGQSFTEKLYPYFSPGLNRIGKNSAPLVITPVRHVE</sequence>
<dbReference type="SUPFAM" id="SSF57850">
    <property type="entry name" value="RING/U-box"/>
    <property type="match status" value="1"/>
</dbReference>
<keyword evidence="4" id="KW-0862">Zinc</keyword>
<dbReference type="Pfam" id="PF13445">
    <property type="entry name" value="zf-RING_UBOX"/>
    <property type="match status" value="1"/>
</dbReference>
<dbReference type="AlphaFoldDB" id="A0A6J2VRU4"/>
<dbReference type="PANTHER" id="PTHR25465">
    <property type="entry name" value="B-BOX DOMAIN CONTAINING"/>
    <property type="match status" value="1"/>
</dbReference>
<name>A0A6J2VRU4_CHACN</name>
<dbReference type="Pfam" id="PF00643">
    <property type="entry name" value="zf-B_box"/>
    <property type="match status" value="1"/>
</dbReference>
<protein>
    <submittedName>
        <fullName evidence="12">E3 ubiquitin-protein ligase TRIM39-like isoform X1</fullName>
    </submittedName>
</protein>
<dbReference type="InParanoid" id="A0A6J2VRU4"/>
<dbReference type="PROSITE" id="PS00518">
    <property type="entry name" value="ZF_RING_1"/>
    <property type="match status" value="1"/>
</dbReference>
<dbReference type="InterPro" id="IPR043136">
    <property type="entry name" value="B30.2/SPRY_sf"/>
</dbReference>
<dbReference type="InterPro" id="IPR017907">
    <property type="entry name" value="Znf_RING_CS"/>
</dbReference>
<organism evidence="11 12">
    <name type="scientific">Chanos chanos</name>
    <name type="common">Milkfish</name>
    <name type="synonym">Mugil chanos</name>
    <dbReference type="NCBI Taxonomy" id="29144"/>
    <lineage>
        <taxon>Eukaryota</taxon>
        <taxon>Metazoa</taxon>
        <taxon>Chordata</taxon>
        <taxon>Craniata</taxon>
        <taxon>Vertebrata</taxon>
        <taxon>Euteleostomi</taxon>
        <taxon>Actinopterygii</taxon>
        <taxon>Neopterygii</taxon>
        <taxon>Teleostei</taxon>
        <taxon>Ostariophysi</taxon>
        <taxon>Gonorynchiformes</taxon>
        <taxon>Chanidae</taxon>
        <taxon>Chanos</taxon>
    </lineage>
</organism>
<dbReference type="GO" id="GO:0045087">
    <property type="term" value="P:innate immune response"/>
    <property type="evidence" value="ECO:0007669"/>
    <property type="project" value="UniProtKB-KW"/>
</dbReference>
<dbReference type="InterPro" id="IPR051051">
    <property type="entry name" value="E3_ubiq-ligase_TRIM/RNF"/>
</dbReference>
<dbReference type="CDD" id="cd13733">
    <property type="entry name" value="SPRY_PRY_C-I_1"/>
    <property type="match status" value="1"/>
</dbReference>
<feature type="domain" description="RING-type" evidence="8">
    <location>
        <begin position="15"/>
        <end position="55"/>
    </location>
</feature>
<dbReference type="Pfam" id="PF13765">
    <property type="entry name" value="PRY"/>
    <property type="match status" value="1"/>
</dbReference>
<keyword evidence="5" id="KW-0391">Immunity</keyword>
<dbReference type="FunCoup" id="A0A6J2VRU4">
    <property type="interactions" value="702"/>
</dbReference>
<dbReference type="PROSITE" id="PS50089">
    <property type="entry name" value="ZF_RING_2"/>
    <property type="match status" value="1"/>
</dbReference>
<dbReference type="OrthoDB" id="6270329at2759"/>
<evidence type="ECO:0000256" key="6">
    <source>
        <dbReference type="PROSITE-ProRule" id="PRU00024"/>
    </source>
</evidence>
<feature type="domain" description="B30.2/SPRY" evidence="10">
    <location>
        <begin position="359"/>
        <end position="554"/>
    </location>
</feature>
<keyword evidence="7" id="KW-0175">Coiled coil</keyword>
<dbReference type="GO" id="GO:0008270">
    <property type="term" value="F:zinc ion binding"/>
    <property type="evidence" value="ECO:0007669"/>
    <property type="project" value="UniProtKB-KW"/>
</dbReference>
<dbReference type="SMART" id="SM00336">
    <property type="entry name" value="BBOX"/>
    <property type="match status" value="2"/>
</dbReference>
<dbReference type="InterPro" id="IPR001870">
    <property type="entry name" value="B30.2/SPRY"/>
</dbReference>
<dbReference type="PRINTS" id="PR01407">
    <property type="entry name" value="BUTYPHLNCDUF"/>
</dbReference>
<keyword evidence="2" id="KW-0479">Metal-binding</keyword>
<evidence type="ECO:0000313" key="11">
    <source>
        <dbReference type="Proteomes" id="UP000504632"/>
    </source>
</evidence>
<dbReference type="Proteomes" id="UP000504632">
    <property type="component" value="Chromosome 6"/>
</dbReference>
<keyword evidence="11" id="KW-1185">Reference proteome</keyword>
<keyword evidence="3 6" id="KW-0863">Zinc-finger</keyword>
<dbReference type="Gene3D" id="3.30.40.10">
    <property type="entry name" value="Zinc/RING finger domain, C3HC4 (zinc finger)"/>
    <property type="match status" value="1"/>
</dbReference>
<accession>A0A6J2VRU4</accession>
<evidence type="ECO:0000259" key="9">
    <source>
        <dbReference type="PROSITE" id="PS50119"/>
    </source>
</evidence>
<evidence type="ECO:0000259" key="10">
    <source>
        <dbReference type="PROSITE" id="PS50188"/>
    </source>
</evidence>
<evidence type="ECO:0000259" key="8">
    <source>
        <dbReference type="PROSITE" id="PS50089"/>
    </source>
</evidence>
<evidence type="ECO:0000256" key="7">
    <source>
        <dbReference type="SAM" id="Coils"/>
    </source>
</evidence>
<dbReference type="PROSITE" id="PS50188">
    <property type="entry name" value="B302_SPRY"/>
    <property type="match status" value="1"/>
</dbReference>
<dbReference type="SMART" id="SM00449">
    <property type="entry name" value="SPRY"/>
    <property type="match status" value="1"/>
</dbReference>
<dbReference type="FunFam" id="2.60.120.920:FF:000004">
    <property type="entry name" value="Butyrophilin subfamily 1 member A1"/>
    <property type="match status" value="1"/>
</dbReference>
<dbReference type="Pfam" id="PF00622">
    <property type="entry name" value="SPRY"/>
    <property type="match status" value="1"/>
</dbReference>
<dbReference type="CDD" id="cd19769">
    <property type="entry name" value="Bbox2_TRIM16-like"/>
    <property type="match status" value="1"/>
</dbReference>
<dbReference type="SUPFAM" id="SSF57845">
    <property type="entry name" value="B-box zinc-binding domain"/>
    <property type="match status" value="1"/>
</dbReference>
<dbReference type="InterPro" id="IPR000315">
    <property type="entry name" value="Znf_B-box"/>
</dbReference>
<dbReference type="CDD" id="cd19802">
    <property type="entry name" value="Bbox1_TRIM8-like"/>
    <property type="match status" value="1"/>
</dbReference>
<dbReference type="InterPro" id="IPR013320">
    <property type="entry name" value="ConA-like_dom_sf"/>
</dbReference>
<dbReference type="InterPro" id="IPR027370">
    <property type="entry name" value="Znf-RING_euk"/>
</dbReference>
<dbReference type="InterPro" id="IPR003879">
    <property type="entry name" value="Butyrophylin_SPRY"/>
</dbReference>
<dbReference type="GeneID" id="115815806"/>
<reference evidence="12" key="1">
    <citation type="submission" date="2025-08" db="UniProtKB">
        <authorList>
            <consortium name="RefSeq"/>
        </authorList>
    </citation>
    <scope>IDENTIFICATION</scope>
</reference>
<dbReference type="Gene3D" id="4.10.830.40">
    <property type="match status" value="1"/>
</dbReference>
<dbReference type="InterPro" id="IPR013083">
    <property type="entry name" value="Znf_RING/FYVE/PHD"/>
</dbReference>
<dbReference type="InterPro" id="IPR058030">
    <property type="entry name" value="TRIM8/14/16/25/29/45/65_CC"/>
</dbReference>
<dbReference type="PANTHER" id="PTHR25465:SF32">
    <property type="entry name" value="BLOODTHIRSTY-RELATED GENE FAMILY, MEMBER 16 ISOFORM X1-RELATED"/>
    <property type="match status" value="1"/>
</dbReference>
<dbReference type="Pfam" id="PF25600">
    <property type="entry name" value="TRIM_CC"/>
    <property type="match status" value="1"/>
</dbReference>
<gene>
    <name evidence="12" type="primary">LOC115815806</name>
</gene>
<dbReference type="InterPro" id="IPR003877">
    <property type="entry name" value="SPRY_dom"/>
</dbReference>
<keyword evidence="1" id="KW-0399">Innate immunity</keyword>
<dbReference type="InterPro" id="IPR001841">
    <property type="entry name" value="Znf_RING"/>
</dbReference>
<dbReference type="SMART" id="SM00184">
    <property type="entry name" value="RING"/>
    <property type="match status" value="1"/>
</dbReference>
<dbReference type="PROSITE" id="PS50119">
    <property type="entry name" value="ZF_BBOX"/>
    <property type="match status" value="1"/>
</dbReference>
<dbReference type="SMART" id="SM00589">
    <property type="entry name" value="PRY"/>
    <property type="match status" value="1"/>
</dbReference>
<dbReference type="Gene3D" id="2.60.120.920">
    <property type="match status" value="1"/>
</dbReference>
<evidence type="ECO:0000313" key="12">
    <source>
        <dbReference type="RefSeq" id="XP_030634678.1"/>
    </source>
</evidence>
<dbReference type="RefSeq" id="XP_030634678.1">
    <property type="nucleotide sequence ID" value="XM_030778818.1"/>
</dbReference>
<dbReference type="GO" id="GO:0005737">
    <property type="term" value="C:cytoplasm"/>
    <property type="evidence" value="ECO:0007669"/>
    <property type="project" value="UniProtKB-ARBA"/>
</dbReference>
<dbReference type="InterPro" id="IPR006574">
    <property type="entry name" value="PRY"/>
</dbReference>
<dbReference type="Gene3D" id="3.30.160.60">
    <property type="entry name" value="Classic Zinc Finger"/>
    <property type="match status" value="1"/>
</dbReference>
<feature type="coiled-coil region" evidence="7">
    <location>
        <begin position="257"/>
        <end position="295"/>
    </location>
</feature>
<evidence type="ECO:0000256" key="4">
    <source>
        <dbReference type="ARBA" id="ARBA00022833"/>
    </source>
</evidence>
<dbReference type="SUPFAM" id="SSF49899">
    <property type="entry name" value="Concanavalin A-like lectins/glucanases"/>
    <property type="match status" value="1"/>
</dbReference>
<evidence type="ECO:0000256" key="1">
    <source>
        <dbReference type="ARBA" id="ARBA00022588"/>
    </source>
</evidence>
<evidence type="ECO:0000256" key="3">
    <source>
        <dbReference type="ARBA" id="ARBA00022771"/>
    </source>
</evidence>